<evidence type="ECO:0000256" key="2">
    <source>
        <dbReference type="ARBA" id="ARBA00022670"/>
    </source>
</evidence>
<reference evidence="6 7" key="1">
    <citation type="journal article" date="2024" name="Plant Biotechnol. J.">
        <title>Dendrobium thyrsiflorum genome and its molecular insights into genes involved in important horticultural traits.</title>
        <authorList>
            <person name="Chen B."/>
            <person name="Wang J.Y."/>
            <person name="Zheng P.J."/>
            <person name="Li K.L."/>
            <person name="Liang Y.M."/>
            <person name="Chen X.F."/>
            <person name="Zhang C."/>
            <person name="Zhao X."/>
            <person name="He X."/>
            <person name="Zhang G.Q."/>
            <person name="Liu Z.J."/>
            <person name="Xu Q."/>
        </authorList>
    </citation>
    <scope>NUCLEOTIDE SEQUENCE [LARGE SCALE GENOMIC DNA]</scope>
    <source>
        <strain evidence="6">GZMU011</strain>
    </source>
</reference>
<gene>
    <name evidence="6" type="ORF">M5K25_019624</name>
</gene>
<evidence type="ECO:0008006" key="8">
    <source>
        <dbReference type="Google" id="ProtNLM"/>
    </source>
</evidence>
<dbReference type="AlphaFoldDB" id="A0ABD0UG33"/>
<evidence type="ECO:0000313" key="7">
    <source>
        <dbReference type="Proteomes" id="UP001552299"/>
    </source>
</evidence>
<dbReference type="Pfam" id="PF05577">
    <property type="entry name" value="Peptidase_S28"/>
    <property type="match status" value="1"/>
</dbReference>
<keyword evidence="3" id="KW-0732">Signal</keyword>
<comment type="caution">
    <text evidence="6">The sequence shown here is derived from an EMBL/GenBank/DDBJ whole genome shotgun (WGS) entry which is preliminary data.</text>
</comment>
<dbReference type="GO" id="GO:0006508">
    <property type="term" value="P:proteolysis"/>
    <property type="evidence" value="ECO:0007669"/>
    <property type="project" value="UniProtKB-KW"/>
</dbReference>
<dbReference type="EMBL" id="JANQDX010000015">
    <property type="protein sequence ID" value="KAL0911480.1"/>
    <property type="molecule type" value="Genomic_DNA"/>
</dbReference>
<organism evidence="6 7">
    <name type="scientific">Dendrobium thyrsiflorum</name>
    <name type="common">Pinecone-like raceme dendrobium</name>
    <name type="synonym">Orchid</name>
    <dbReference type="NCBI Taxonomy" id="117978"/>
    <lineage>
        <taxon>Eukaryota</taxon>
        <taxon>Viridiplantae</taxon>
        <taxon>Streptophyta</taxon>
        <taxon>Embryophyta</taxon>
        <taxon>Tracheophyta</taxon>
        <taxon>Spermatophyta</taxon>
        <taxon>Magnoliopsida</taxon>
        <taxon>Liliopsida</taxon>
        <taxon>Asparagales</taxon>
        <taxon>Orchidaceae</taxon>
        <taxon>Epidendroideae</taxon>
        <taxon>Malaxideae</taxon>
        <taxon>Dendrobiinae</taxon>
        <taxon>Dendrobium</taxon>
    </lineage>
</organism>
<dbReference type="Gene3D" id="3.40.50.1820">
    <property type="entry name" value="alpha/beta hydrolase"/>
    <property type="match status" value="1"/>
</dbReference>
<evidence type="ECO:0000256" key="3">
    <source>
        <dbReference type="ARBA" id="ARBA00022729"/>
    </source>
</evidence>
<dbReference type="InterPro" id="IPR042269">
    <property type="entry name" value="Ser_carbopepase_S28_SKS"/>
</dbReference>
<protein>
    <recommendedName>
        <fullName evidence="8">Lysosomal Pro-X carboxypeptidase</fullName>
    </recommendedName>
</protein>
<dbReference type="InterPro" id="IPR008758">
    <property type="entry name" value="Peptidase_S28"/>
</dbReference>
<name>A0ABD0UG33_DENTH</name>
<dbReference type="PANTHER" id="PTHR11010:SF78">
    <property type="entry name" value="LYSOSOMAL PRO-X CARBOXYPEPTIDASE"/>
    <property type="match status" value="1"/>
</dbReference>
<evidence type="ECO:0000313" key="6">
    <source>
        <dbReference type="EMBL" id="KAL0911480.1"/>
    </source>
</evidence>
<comment type="similarity">
    <text evidence="1">Belongs to the peptidase S28 family.</text>
</comment>
<dbReference type="PANTHER" id="PTHR11010">
    <property type="entry name" value="PROTEASE S28 PRO-X CARBOXYPEPTIDASE-RELATED"/>
    <property type="match status" value="1"/>
</dbReference>
<keyword evidence="2" id="KW-0645">Protease</keyword>
<keyword evidence="7" id="KW-1185">Reference proteome</keyword>
<dbReference type="Proteomes" id="UP001552299">
    <property type="component" value="Unassembled WGS sequence"/>
</dbReference>
<evidence type="ECO:0000256" key="5">
    <source>
        <dbReference type="ARBA" id="ARBA00023180"/>
    </source>
</evidence>
<dbReference type="GO" id="GO:0008233">
    <property type="term" value="F:peptidase activity"/>
    <property type="evidence" value="ECO:0007669"/>
    <property type="project" value="UniProtKB-KW"/>
</dbReference>
<sequence>MTRAQLDAFTSLVGSLLFKAHKACETPPIHFPLKMANILQAVVLFLIMLVSAKALRPSSSSSFIGLKKGRYWNAIKDSNDASLPPDFELRTYSQTLDHFNYGPESYITFQQRYAINFKYWGGASTSSPIFLYTGDESSLDGDLFVGFLVDNALRFKALLIFVEHRYYGESNPFGSKEAAHKNSTTLQYFSSAQALADYAELLRYLKQNLSAENSPVIAMGGSYGGMLAAWFRLKYPHMVIGALASSAPILYFDDITPQNGYCSVATNDFKETSESCYQTIKSSWIEIDNIAAKQNGLATLSQMFNTCSLLNKTDELKEALEGLYFGCAQYDNPNWNPVSRICDAIDGEPNGTTVLKRIISGMNAILGNSTCHNFSETEDDMRAGWDWQDDMRSGWDWQVCTEMVMPIGCSGENIMFEASPFDLKNYSLWCNKRFNVNPRPHWITTEYGGINIKKVLERFGSNILFSNGLRDPYSSGGVLQNISNSIVALTTAKGSHCLDISEANVADPDWLISQRNAEVQIMENWIEEYNAK</sequence>
<accession>A0ABD0UG33</accession>
<keyword evidence="5" id="KW-0325">Glycoprotein</keyword>
<evidence type="ECO:0000256" key="4">
    <source>
        <dbReference type="ARBA" id="ARBA00022801"/>
    </source>
</evidence>
<proteinExistence type="inferred from homology"/>
<dbReference type="InterPro" id="IPR029058">
    <property type="entry name" value="AB_hydrolase_fold"/>
</dbReference>
<evidence type="ECO:0000256" key="1">
    <source>
        <dbReference type="ARBA" id="ARBA00011079"/>
    </source>
</evidence>
<dbReference type="SUPFAM" id="SSF53474">
    <property type="entry name" value="alpha/beta-Hydrolases"/>
    <property type="match status" value="1"/>
</dbReference>
<dbReference type="Gene3D" id="1.20.120.980">
    <property type="entry name" value="Serine carboxypeptidase S28, SKS domain"/>
    <property type="match status" value="1"/>
</dbReference>
<keyword evidence="4" id="KW-0378">Hydrolase</keyword>